<evidence type="ECO:0000313" key="7">
    <source>
        <dbReference type="Proteomes" id="UP000460549"/>
    </source>
</evidence>
<dbReference type="PIRSF" id="PIRSF006181">
    <property type="entry name" value="EbsC_YbaK"/>
    <property type="match status" value="1"/>
</dbReference>
<dbReference type="InterPro" id="IPR004369">
    <property type="entry name" value="Prolyl-tRNA_editing_YbaK/EbsC"/>
</dbReference>
<evidence type="ECO:0000256" key="2">
    <source>
        <dbReference type="ARBA" id="ARBA00022917"/>
    </source>
</evidence>
<reference evidence="6 7" key="1">
    <citation type="submission" date="2019-08" db="EMBL/GenBank/DDBJ databases">
        <title>In-depth cultivation of the pig gut microbiome towards novel bacterial diversity and tailored functional studies.</title>
        <authorList>
            <person name="Wylensek D."/>
            <person name="Hitch T.C.A."/>
            <person name="Clavel T."/>
        </authorList>
    </citation>
    <scope>NUCLEOTIDE SEQUENCE [LARGE SCALE GENOMIC DNA]</scope>
    <source>
        <strain evidence="6 7">NM-380-WT-3C1</strain>
    </source>
</reference>
<evidence type="ECO:0000256" key="4">
    <source>
        <dbReference type="PIRNR" id="PIRNR006181"/>
    </source>
</evidence>
<keyword evidence="2 4" id="KW-0648">Protein biosynthesis</keyword>
<dbReference type="GO" id="GO:0002161">
    <property type="term" value="F:aminoacyl-tRNA deacylase activity"/>
    <property type="evidence" value="ECO:0007669"/>
    <property type="project" value="InterPro"/>
</dbReference>
<accession>A0A7X2PAE9</accession>
<evidence type="ECO:0000259" key="5">
    <source>
        <dbReference type="Pfam" id="PF04073"/>
    </source>
</evidence>
<sequence>MKEIKTNAMRLLEQKKISFEVVEYEFDEEHLDAVHASMSAGLNPEMVYKTIVMKGSSNNLYVFVTPAEFTISLKKARSLTGEKEIELLKLDQLLKYTGYIRGGCSPLGMIKQYPTFIESLAELEDYIYVSAGKRGLQIKITPADLQMATGAVFADFT</sequence>
<comment type="similarity">
    <text evidence="1 4">Belongs to the prolyl-tRNA editing family. YbaK/EbsC subfamily.</text>
</comment>
<dbReference type="InterPro" id="IPR036754">
    <property type="entry name" value="YbaK/aa-tRNA-synt-asso_dom_sf"/>
</dbReference>
<dbReference type="EMBL" id="VUNN01000001">
    <property type="protein sequence ID" value="MSU05218.1"/>
    <property type="molecule type" value="Genomic_DNA"/>
</dbReference>
<dbReference type="NCBIfam" id="TIGR00011">
    <property type="entry name" value="YbaK_EbsC"/>
    <property type="match status" value="1"/>
</dbReference>
<dbReference type="Gene3D" id="3.90.960.10">
    <property type="entry name" value="YbaK/aminoacyl-tRNA synthetase-associated domain"/>
    <property type="match status" value="1"/>
</dbReference>
<protein>
    <recommendedName>
        <fullName evidence="4">Cys-tRNA(Pro)/Cys-tRNA(Cys) deacylase</fullName>
        <ecNumber evidence="4">4.2.-.-</ecNumber>
    </recommendedName>
</protein>
<dbReference type="InterPro" id="IPR007214">
    <property type="entry name" value="YbaK/aa-tRNA-synth-assoc-dom"/>
</dbReference>
<keyword evidence="3 4" id="KW-0456">Lyase</keyword>
<proteinExistence type="inferred from homology"/>
<dbReference type="SUPFAM" id="SSF55826">
    <property type="entry name" value="YbaK/ProRS associated domain"/>
    <property type="match status" value="1"/>
</dbReference>
<gene>
    <name evidence="6" type="primary">ybaK</name>
    <name evidence="6" type="ORF">FYJ80_00255</name>
</gene>
<dbReference type="Pfam" id="PF04073">
    <property type="entry name" value="tRNA_edit"/>
    <property type="match status" value="1"/>
</dbReference>
<evidence type="ECO:0000256" key="1">
    <source>
        <dbReference type="ARBA" id="ARBA00009798"/>
    </source>
</evidence>
<feature type="domain" description="YbaK/aminoacyl-tRNA synthetase-associated" evidence="5">
    <location>
        <begin position="33"/>
        <end position="146"/>
    </location>
</feature>
<dbReference type="RefSeq" id="WP_154424121.1">
    <property type="nucleotide sequence ID" value="NZ_JAQYGB010000085.1"/>
</dbReference>
<name>A0A7X2PAE9_9SPIO</name>
<evidence type="ECO:0000256" key="3">
    <source>
        <dbReference type="ARBA" id="ARBA00023239"/>
    </source>
</evidence>
<dbReference type="AlphaFoldDB" id="A0A7X2PAE9"/>
<dbReference type="CDD" id="cd00002">
    <property type="entry name" value="YbaK_deacylase"/>
    <property type="match status" value="1"/>
</dbReference>
<comment type="caution">
    <text evidence="6">The sequence shown here is derived from an EMBL/GenBank/DDBJ whole genome shotgun (WGS) entry which is preliminary data.</text>
</comment>
<dbReference type="Proteomes" id="UP000460549">
    <property type="component" value="Unassembled WGS sequence"/>
</dbReference>
<dbReference type="GO" id="GO:0016829">
    <property type="term" value="F:lyase activity"/>
    <property type="evidence" value="ECO:0007669"/>
    <property type="project" value="UniProtKB-KW"/>
</dbReference>
<dbReference type="EC" id="4.2.-.-" evidence="4"/>
<keyword evidence="7" id="KW-1185">Reference proteome</keyword>
<dbReference type="GO" id="GO:0006412">
    <property type="term" value="P:translation"/>
    <property type="evidence" value="ECO:0007669"/>
    <property type="project" value="UniProtKB-KW"/>
</dbReference>
<organism evidence="6 7">
    <name type="scientific">Bullifex porci</name>
    <dbReference type="NCBI Taxonomy" id="2606638"/>
    <lineage>
        <taxon>Bacteria</taxon>
        <taxon>Pseudomonadati</taxon>
        <taxon>Spirochaetota</taxon>
        <taxon>Spirochaetia</taxon>
        <taxon>Spirochaetales</taxon>
        <taxon>Spirochaetaceae</taxon>
        <taxon>Bullifex</taxon>
    </lineage>
</organism>
<dbReference type="PANTHER" id="PTHR30411:SF0">
    <property type="entry name" value="CYS-TRNA(PRO)_CYS-TRNA(CYS) DEACYLASE YBAK"/>
    <property type="match status" value="1"/>
</dbReference>
<dbReference type="PANTHER" id="PTHR30411">
    <property type="entry name" value="CYTOPLASMIC PROTEIN"/>
    <property type="match status" value="1"/>
</dbReference>
<evidence type="ECO:0000313" key="6">
    <source>
        <dbReference type="EMBL" id="MSU05218.1"/>
    </source>
</evidence>